<proteinExistence type="predicted"/>
<feature type="compositionally biased region" description="Basic and acidic residues" evidence="1">
    <location>
        <begin position="1"/>
        <end position="28"/>
    </location>
</feature>
<feature type="compositionally biased region" description="Basic and acidic residues" evidence="1">
    <location>
        <begin position="227"/>
        <end position="239"/>
    </location>
</feature>
<protein>
    <submittedName>
        <fullName evidence="2">Uncharacterized protein</fullName>
    </submittedName>
</protein>
<dbReference type="Proteomes" id="UP000594454">
    <property type="component" value="Chromosome 1"/>
</dbReference>
<keyword evidence="3" id="KW-1185">Reference proteome</keyword>
<feature type="compositionally biased region" description="Basic residues" evidence="1">
    <location>
        <begin position="162"/>
        <end position="177"/>
    </location>
</feature>
<dbReference type="AlphaFoldDB" id="A0A7R8UA64"/>
<dbReference type="EMBL" id="LR899009">
    <property type="protein sequence ID" value="CAD7076771.1"/>
    <property type="molecule type" value="Genomic_DNA"/>
</dbReference>
<feature type="compositionally biased region" description="Basic and acidic residues" evidence="1">
    <location>
        <begin position="69"/>
        <end position="78"/>
    </location>
</feature>
<evidence type="ECO:0000313" key="3">
    <source>
        <dbReference type="Proteomes" id="UP000594454"/>
    </source>
</evidence>
<evidence type="ECO:0000256" key="1">
    <source>
        <dbReference type="SAM" id="MobiDB-lite"/>
    </source>
</evidence>
<evidence type="ECO:0000313" key="2">
    <source>
        <dbReference type="EMBL" id="CAD7076771.1"/>
    </source>
</evidence>
<name>A0A7R8UA64_HERIL</name>
<gene>
    <name evidence="2" type="ORF">HERILL_LOCUS168</name>
</gene>
<sequence length="239" mass="26956">MFGETKGEKELITNSKDRIPKDNVERQESGGQPRPLTLPSQMPASSSQDGGMSKKNIEPEDNLVYAIAENKEDSDHESSTPPRLVSRMSLPSLPFVRKVLSSAGVPKEIQYDVKLHPISLVEPSTPTKSEDEVAMQCLYTHVPHSQLSIMPQNPDEDEHTSKLTRRGCRHKERHKLGPPHSQSRDASAEIAPELFSDDERGRTRSHERKHKSGDREKCRKCNRPKKPKEDQNAAKEPTR</sequence>
<feature type="region of interest" description="Disordered" evidence="1">
    <location>
        <begin position="145"/>
        <end position="239"/>
    </location>
</feature>
<feature type="compositionally biased region" description="Polar residues" evidence="1">
    <location>
        <begin position="38"/>
        <end position="50"/>
    </location>
</feature>
<reference evidence="2 3" key="1">
    <citation type="submission" date="2020-11" db="EMBL/GenBank/DDBJ databases">
        <authorList>
            <person name="Wallbank WR R."/>
            <person name="Pardo Diaz C."/>
            <person name="Kozak K."/>
            <person name="Martin S."/>
            <person name="Jiggins C."/>
            <person name="Moest M."/>
            <person name="Warren A I."/>
            <person name="Generalovic N T."/>
            <person name="Byers J.R.P. K."/>
            <person name="Montejo-Kovacevich G."/>
            <person name="Yen C E."/>
        </authorList>
    </citation>
    <scope>NUCLEOTIDE SEQUENCE [LARGE SCALE GENOMIC DNA]</scope>
</reference>
<dbReference type="InParanoid" id="A0A7R8UA64"/>
<organism evidence="2 3">
    <name type="scientific">Hermetia illucens</name>
    <name type="common">Black soldier fly</name>
    <dbReference type="NCBI Taxonomy" id="343691"/>
    <lineage>
        <taxon>Eukaryota</taxon>
        <taxon>Metazoa</taxon>
        <taxon>Ecdysozoa</taxon>
        <taxon>Arthropoda</taxon>
        <taxon>Hexapoda</taxon>
        <taxon>Insecta</taxon>
        <taxon>Pterygota</taxon>
        <taxon>Neoptera</taxon>
        <taxon>Endopterygota</taxon>
        <taxon>Diptera</taxon>
        <taxon>Brachycera</taxon>
        <taxon>Stratiomyomorpha</taxon>
        <taxon>Stratiomyidae</taxon>
        <taxon>Hermetiinae</taxon>
        <taxon>Hermetia</taxon>
    </lineage>
</organism>
<accession>A0A7R8UA64</accession>
<feature type="region of interest" description="Disordered" evidence="1">
    <location>
        <begin position="1"/>
        <end position="91"/>
    </location>
</feature>